<feature type="domain" description="Xylose isomerase-like TIM barrel" evidence="1">
    <location>
        <begin position="26"/>
        <end position="214"/>
    </location>
</feature>
<dbReference type="RefSeq" id="WP_093712803.1">
    <property type="nucleotide sequence ID" value="NZ_FONG01000004.1"/>
</dbReference>
<dbReference type="InterPro" id="IPR013022">
    <property type="entry name" value="Xyl_isomerase-like_TIM-brl"/>
</dbReference>
<dbReference type="EMBL" id="FONG01000004">
    <property type="protein sequence ID" value="SFE62260.1"/>
    <property type="molecule type" value="Genomic_DNA"/>
</dbReference>
<reference evidence="2 3" key="1">
    <citation type="submission" date="2016-10" db="EMBL/GenBank/DDBJ databases">
        <authorList>
            <person name="de Groot N.N."/>
        </authorList>
    </citation>
    <scope>NUCLEOTIDE SEQUENCE [LARGE SCALE GENOMIC DNA]</scope>
    <source>
        <strain evidence="2 3">CGMCC 4.3510</strain>
    </source>
</reference>
<dbReference type="Gene3D" id="3.20.20.150">
    <property type="entry name" value="Divalent-metal-dependent TIM barrel enzymes"/>
    <property type="match status" value="1"/>
</dbReference>
<dbReference type="PANTHER" id="PTHR12110">
    <property type="entry name" value="HYDROXYPYRUVATE ISOMERASE"/>
    <property type="match status" value="1"/>
</dbReference>
<gene>
    <name evidence="2" type="ORF">SAMN05216251_104103</name>
</gene>
<dbReference type="Proteomes" id="UP000199323">
    <property type="component" value="Unassembled WGS sequence"/>
</dbReference>
<dbReference type="PANTHER" id="PTHR12110:SF41">
    <property type="entry name" value="INOSOSE DEHYDRATASE"/>
    <property type="match status" value="1"/>
</dbReference>
<dbReference type="GO" id="GO:0016853">
    <property type="term" value="F:isomerase activity"/>
    <property type="evidence" value="ECO:0007669"/>
    <property type="project" value="UniProtKB-KW"/>
</dbReference>
<dbReference type="OrthoDB" id="5182842at2"/>
<sequence length="247" mass="26501">MATPLSIQLYTLRDQIAADRDGTLSRLAGIGYTAVEAYDPTADPTGFRKVVDDLGISVNSTHAYALFDKEAAEVFDAIATVGTDLVIIPGGIAHEEFTTAEGLDRTAATLNGFAEKAAERGMRIGYHNHWWEIEPRFDGRTALEELADRLAPEVFLEVDTYWAAVGGADVPALLRTLGDRVLALHVKDGPGVKDQPHTAVGKGTIDVPSILAAAPHAQRIVELDTCAGDIFEAVADSLAYLTELERS</sequence>
<protein>
    <submittedName>
        <fullName evidence="2">Sugar phosphate isomerase/epimerase</fullName>
    </submittedName>
</protein>
<keyword evidence="2" id="KW-0413">Isomerase</keyword>
<organism evidence="2 3">
    <name type="scientific">Actinacidiphila alni</name>
    <dbReference type="NCBI Taxonomy" id="380248"/>
    <lineage>
        <taxon>Bacteria</taxon>
        <taxon>Bacillati</taxon>
        <taxon>Actinomycetota</taxon>
        <taxon>Actinomycetes</taxon>
        <taxon>Kitasatosporales</taxon>
        <taxon>Streptomycetaceae</taxon>
        <taxon>Actinacidiphila</taxon>
    </lineage>
</organism>
<dbReference type="STRING" id="380248.SAMN05216251_104103"/>
<dbReference type="AlphaFoldDB" id="A0A1I2C3T6"/>
<dbReference type="SUPFAM" id="SSF51658">
    <property type="entry name" value="Xylose isomerase-like"/>
    <property type="match status" value="1"/>
</dbReference>
<evidence type="ECO:0000259" key="1">
    <source>
        <dbReference type="Pfam" id="PF01261"/>
    </source>
</evidence>
<evidence type="ECO:0000313" key="2">
    <source>
        <dbReference type="EMBL" id="SFE62260.1"/>
    </source>
</evidence>
<dbReference type="InterPro" id="IPR036237">
    <property type="entry name" value="Xyl_isomerase-like_sf"/>
</dbReference>
<keyword evidence="3" id="KW-1185">Reference proteome</keyword>
<name>A0A1I2C3T6_9ACTN</name>
<proteinExistence type="predicted"/>
<evidence type="ECO:0000313" key="3">
    <source>
        <dbReference type="Proteomes" id="UP000199323"/>
    </source>
</evidence>
<dbReference type="Pfam" id="PF01261">
    <property type="entry name" value="AP_endonuc_2"/>
    <property type="match status" value="1"/>
</dbReference>
<dbReference type="InterPro" id="IPR050312">
    <property type="entry name" value="IolE/XylAMocC-like"/>
</dbReference>
<accession>A0A1I2C3T6</accession>